<feature type="domain" description="DUF362" evidence="1">
    <location>
        <begin position="51"/>
        <end position="254"/>
    </location>
</feature>
<dbReference type="InterPro" id="IPR007160">
    <property type="entry name" value="DUF362"/>
</dbReference>
<accession>A0A212L4K9</accession>
<dbReference type="EMBL" id="FMJC01000002">
    <property type="protein sequence ID" value="SCM72480.1"/>
    <property type="molecule type" value="Genomic_DNA"/>
</dbReference>
<name>A0A212L4K9_9BACT</name>
<evidence type="ECO:0000313" key="2">
    <source>
        <dbReference type="EMBL" id="SCM72480.1"/>
    </source>
</evidence>
<dbReference type="AlphaFoldDB" id="A0A212L4K9"/>
<organism evidence="2">
    <name type="scientific">uncultured Desulfovibrio sp</name>
    <dbReference type="NCBI Taxonomy" id="167968"/>
    <lineage>
        <taxon>Bacteria</taxon>
        <taxon>Pseudomonadati</taxon>
        <taxon>Thermodesulfobacteriota</taxon>
        <taxon>Desulfovibrionia</taxon>
        <taxon>Desulfovibrionales</taxon>
        <taxon>Desulfovibrionaceae</taxon>
        <taxon>Desulfovibrio</taxon>
        <taxon>environmental samples</taxon>
    </lineage>
</organism>
<gene>
    <name evidence="2" type="ORF">KL86DES1_20643</name>
</gene>
<proteinExistence type="predicted"/>
<dbReference type="RefSeq" id="WP_179980227.1">
    <property type="nucleotide sequence ID" value="NZ_LT608333.1"/>
</dbReference>
<dbReference type="Pfam" id="PF04015">
    <property type="entry name" value="DUF362"/>
    <property type="match status" value="1"/>
</dbReference>
<evidence type="ECO:0000259" key="1">
    <source>
        <dbReference type="Pfam" id="PF04015"/>
    </source>
</evidence>
<protein>
    <recommendedName>
        <fullName evidence="1">DUF362 domain-containing protein</fullName>
    </recommendedName>
</protein>
<sequence length="331" mass="34756">MEKPSVSAHAVPVALARCEGYDRRSLDQLVGEVLDAARIAQECSLKVGTKVLVKPNLLMSKSLACTSPGVVAAACRWLRDHGAQMAVADSPGFGRARSVARAIGLESALRPLGLDVRELDSPVPVTLPLPPGSRSAHSGKGGTRFHVARAVHECDFILSLPRVKAHGQMLLTLAVKNCFGCVSGLHKAVAHAREGRDPAYFADCLAALWAVLPPVAALADGGVAMHVTGPSGGKPFVLHLMGASASAVALDEALYAVFGLAPEAVPLGAALVRRKAQGSAASGTEVTFPLLRPENFDARGFELPRELSHTSFHPARFVQSCLRRVIAAVKK</sequence>
<reference evidence="2" key="1">
    <citation type="submission" date="2016-08" db="EMBL/GenBank/DDBJ databases">
        <authorList>
            <person name="Seilhamer J.J."/>
        </authorList>
    </citation>
    <scope>NUCLEOTIDE SEQUENCE</scope>
    <source>
        <strain evidence="2">86-1</strain>
    </source>
</reference>